<dbReference type="InterPro" id="IPR006689">
    <property type="entry name" value="Small_GTPase_ARF/SAR"/>
</dbReference>
<keyword evidence="4" id="KW-0460">Magnesium</keyword>
<dbReference type="STRING" id="41688.A0A2N3N841"/>
<dbReference type="SUPFAM" id="SSF52540">
    <property type="entry name" value="P-loop containing nucleoside triphosphate hydrolases"/>
    <property type="match status" value="1"/>
</dbReference>
<evidence type="ECO:0000313" key="6">
    <source>
        <dbReference type="Proteomes" id="UP000233524"/>
    </source>
</evidence>
<dbReference type="AlphaFoldDB" id="A0A2N3N841"/>
<dbReference type="VEuPathDB" id="FungiDB:jhhlp_004917"/>
<name>A0A2N3N841_9PEZI</name>
<protein>
    <recommendedName>
        <fullName evidence="7">ADP-ribosylation factor</fullName>
    </recommendedName>
</protein>
<organism evidence="5 6">
    <name type="scientific">Lomentospora prolificans</name>
    <dbReference type="NCBI Taxonomy" id="41688"/>
    <lineage>
        <taxon>Eukaryota</taxon>
        <taxon>Fungi</taxon>
        <taxon>Dikarya</taxon>
        <taxon>Ascomycota</taxon>
        <taxon>Pezizomycotina</taxon>
        <taxon>Sordariomycetes</taxon>
        <taxon>Hypocreomycetidae</taxon>
        <taxon>Microascales</taxon>
        <taxon>Microascaceae</taxon>
        <taxon>Lomentospora</taxon>
    </lineage>
</organism>
<dbReference type="GO" id="GO:0005525">
    <property type="term" value="F:GTP binding"/>
    <property type="evidence" value="ECO:0007669"/>
    <property type="project" value="UniProtKB-KW"/>
</dbReference>
<evidence type="ECO:0000313" key="5">
    <source>
        <dbReference type="EMBL" id="PKS08532.1"/>
    </source>
</evidence>
<proteinExistence type="predicted"/>
<dbReference type="InterPro" id="IPR027417">
    <property type="entry name" value="P-loop_NTPase"/>
</dbReference>
<dbReference type="EMBL" id="NLAX01000095">
    <property type="protein sequence ID" value="PKS08532.1"/>
    <property type="molecule type" value="Genomic_DNA"/>
</dbReference>
<dbReference type="GO" id="GO:0046872">
    <property type="term" value="F:metal ion binding"/>
    <property type="evidence" value="ECO:0007669"/>
    <property type="project" value="UniProtKB-KW"/>
</dbReference>
<dbReference type="Proteomes" id="UP000233524">
    <property type="component" value="Unassembled WGS sequence"/>
</dbReference>
<sequence length="121" mass="13608">MVFQWLFKKKEYKGILMGMDASGKTTLLYKLKGMDTVVTIPTIGFNVETIDHPKGSKFQLWDVGGEFRHGKSLLLTVQGLDTKLHKDVIESALSFATISRLEPLFSTFMTVPPARIGKKYP</sequence>
<feature type="binding site" evidence="3">
    <location>
        <begin position="18"/>
        <end position="25"/>
    </location>
    <ligand>
        <name>GTP</name>
        <dbReference type="ChEBI" id="CHEBI:37565"/>
    </ligand>
</feature>
<dbReference type="InParanoid" id="A0A2N3N841"/>
<accession>A0A2N3N841</accession>
<evidence type="ECO:0000256" key="3">
    <source>
        <dbReference type="PIRSR" id="PIRSR606689-1"/>
    </source>
</evidence>
<evidence type="ECO:0000256" key="4">
    <source>
        <dbReference type="PIRSR" id="PIRSR606689-2"/>
    </source>
</evidence>
<dbReference type="InterPro" id="IPR024156">
    <property type="entry name" value="Small_GTPase_ARF"/>
</dbReference>
<feature type="binding site" evidence="4">
    <location>
        <position position="42"/>
    </location>
    <ligand>
        <name>Mg(2+)</name>
        <dbReference type="ChEBI" id="CHEBI:18420"/>
    </ligand>
</feature>
<reference evidence="5 6" key="1">
    <citation type="journal article" date="2017" name="G3 (Bethesda)">
        <title>First Draft Genome Sequence of the Pathogenic Fungus Lomentospora prolificans (Formerly Scedosporium prolificans).</title>
        <authorList>
            <person name="Luo R."/>
            <person name="Zimin A."/>
            <person name="Workman R."/>
            <person name="Fan Y."/>
            <person name="Pertea G."/>
            <person name="Grossman N."/>
            <person name="Wear M.P."/>
            <person name="Jia B."/>
            <person name="Miller H."/>
            <person name="Casadevall A."/>
            <person name="Timp W."/>
            <person name="Zhang S.X."/>
            <person name="Salzberg S.L."/>
        </authorList>
    </citation>
    <scope>NUCLEOTIDE SEQUENCE [LARGE SCALE GENOMIC DNA]</scope>
    <source>
        <strain evidence="5 6">JHH-5317</strain>
    </source>
</reference>
<comment type="caution">
    <text evidence="5">The sequence shown here is derived from an EMBL/GenBank/DDBJ whole genome shotgun (WGS) entry which is preliminary data.</text>
</comment>
<keyword evidence="1 3" id="KW-0547">Nucleotide-binding</keyword>
<keyword evidence="2 3" id="KW-0342">GTP-binding</keyword>
<dbReference type="PANTHER" id="PTHR11711">
    <property type="entry name" value="ADP RIBOSYLATION FACTOR-RELATED"/>
    <property type="match status" value="1"/>
</dbReference>
<evidence type="ECO:0000256" key="2">
    <source>
        <dbReference type="ARBA" id="ARBA00023134"/>
    </source>
</evidence>
<dbReference type="GO" id="GO:0003924">
    <property type="term" value="F:GTPase activity"/>
    <property type="evidence" value="ECO:0007669"/>
    <property type="project" value="InterPro"/>
</dbReference>
<dbReference type="Gene3D" id="3.40.50.300">
    <property type="entry name" value="P-loop containing nucleotide triphosphate hydrolases"/>
    <property type="match status" value="1"/>
</dbReference>
<dbReference type="OrthoDB" id="2011769at2759"/>
<feature type="binding site" evidence="4">
    <location>
        <position position="25"/>
    </location>
    <ligand>
        <name>Mg(2+)</name>
        <dbReference type="ChEBI" id="CHEBI:18420"/>
    </ligand>
</feature>
<evidence type="ECO:0000256" key="1">
    <source>
        <dbReference type="ARBA" id="ARBA00022741"/>
    </source>
</evidence>
<keyword evidence="4" id="KW-0479">Metal-binding</keyword>
<feature type="binding site" evidence="3">
    <location>
        <position position="65"/>
    </location>
    <ligand>
        <name>GTP</name>
        <dbReference type="ChEBI" id="CHEBI:37565"/>
    </ligand>
</feature>
<evidence type="ECO:0008006" key="7">
    <source>
        <dbReference type="Google" id="ProtNLM"/>
    </source>
</evidence>
<keyword evidence="6" id="KW-1185">Reference proteome</keyword>
<gene>
    <name evidence="5" type="ORF">jhhlp_004917</name>
</gene>
<dbReference type="Pfam" id="PF00025">
    <property type="entry name" value="Arf"/>
    <property type="match status" value="1"/>
</dbReference>